<protein>
    <submittedName>
        <fullName evidence="1">Uncharacterized protein</fullName>
    </submittedName>
</protein>
<name>A0ABX8RGY1_NOCIO</name>
<dbReference type="RefSeq" id="WP_218469155.1">
    <property type="nucleotide sequence ID" value="NZ_BAABJN010000008.1"/>
</dbReference>
<proteinExistence type="predicted"/>
<evidence type="ECO:0000313" key="2">
    <source>
        <dbReference type="Proteomes" id="UP000694257"/>
    </source>
</evidence>
<accession>A0ABX8RGY1</accession>
<reference evidence="1 2" key="1">
    <citation type="submission" date="2021-07" db="EMBL/GenBank/DDBJ databases">
        <title>Whole Genome Sequence of Nocardia Iowensis.</title>
        <authorList>
            <person name="Lamm A."/>
            <person name="Collins-Fairclough A.M."/>
            <person name="Bunk B."/>
            <person name="Sproer C."/>
        </authorList>
    </citation>
    <scope>NUCLEOTIDE SEQUENCE [LARGE SCALE GENOMIC DNA]</scope>
    <source>
        <strain evidence="1 2">NRRL 5646</strain>
    </source>
</reference>
<organism evidence="1 2">
    <name type="scientific">Nocardia iowensis</name>
    <dbReference type="NCBI Taxonomy" id="204891"/>
    <lineage>
        <taxon>Bacteria</taxon>
        <taxon>Bacillati</taxon>
        <taxon>Actinomycetota</taxon>
        <taxon>Actinomycetes</taxon>
        <taxon>Mycobacteriales</taxon>
        <taxon>Nocardiaceae</taxon>
        <taxon>Nocardia</taxon>
    </lineage>
</organism>
<dbReference type="EMBL" id="CP078145">
    <property type="protein sequence ID" value="QXN88272.1"/>
    <property type="molecule type" value="Genomic_DNA"/>
</dbReference>
<dbReference type="Proteomes" id="UP000694257">
    <property type="component" value="Chromosome"/>
</dbReference>
<evidence type="ECO:0000313" key="1">
    <source>
        <dbReference type="EMBL" id="QXN88272.1"/>
    </source>
</evidence>
<keyword evidence="2" id="KW-1185">Reference proteome</keyword>
<gene>
    <name evidence="1" type="ORF">KV110_21960</name>
</gene>
<sequence>MAILHGRTEPVAVENELHSIFDRFIPGQWTCLVPGEMTVTHSGLCFVYFDDRFLQMGYGIHAGLTPSRGVLDVVAKYNGDNPFVHAWLSPHVSSGSEEWSVMCGYKMFYHWLTLDRMHNFTFQIMQSQHHVVAEMSGELAPFGGYPFWNPDASFPEVTDPAERIRLAGFSLVASLKPVVREMVEHAASSHR</sequence>